<feature type="transmembrane region" description="Helical" evidence="2">
    <location>
        <begin position="88"/>
        <end position="107"/>
    </location>
</feature>
<reference evidence="3 4" key="1">
    <citation type="submission" date="2018-10" db="EMBL/GenBank/DDBJ databases">
        <title>Isolation from cow dung.</title>
        <authorList>
            <person name="Ling L."/>
        </authorList>
    </citation>
    <scope>NUCLEOTIDE SEQUENCE [LARGE SCALE GENOMIC DNA]</scope>
    <source>
        <strain evidence="3 4">NEAU-LL90</strain>
    </source>
</reference>
<name>A0A3M2KZY5_9NOCA</name>
<keyword evidence="2" id="KW-1133">Transmembrane helix</keyword>
<keyword evidence="2" id="KW-0472">Membrane</keyword>
<organism evidence="3 4">
    <name type="scientific">Nocardia stercoris</name>
    <dbReference type="NCBI Taxonomy" id="2483361"/>
    <lineage>
        <taxon>Bacteria</taxon>
        <taxon>Bacillati</taxon>
        <taxon>Actinomycetota</taxon>
        <taxon>Actinomycetes</taxon>
        <taxon>Mycobacteriales</taxon>
        <taxon>Nocardiaceae</taxon>
        <taxon>Nocardia</taxon>
    </lineage>
</organism>
<feature type="compositionally biased region" description="Basic and acidic residues" evidence="1">
    <location>
        <begin position="238"/>
        <end position="252"/>
    </location>
</feature>
<evidence type="ECO:0000256" key="1">
    <source>
        <dbReference type="SAM" id="MobiDB-lite"/>
    </source>
</evidence>
<feature type="transmembrane region" description="Helical" evidence="2">
    <location>
        <begin position="20"/>
        <end position="40"/>
    </location>
</feature>
<feature type="region of interest" description="Disordered" evidence="1">
    <location>
        <begin position="207"/>
        <end position="252"/>
    </location>
</feature>
<dbReference type="Pfam" id="PF09534">
    <property type="entry name" value="Trp_oprn_chp"/>
    <property type="match status" value="1"/>
</dbReference>
<dbReference type="OrthoDB" id="4372702at2"/>
<gene>
    <name evidence="3" type="ORF">EBN03_23755</name>
</gene>
<feature type="transmembrane region" description="Helical" evidence="2">
    <location>
        <begin position="138"/>
        <end position="158"/>
    </location>
</feature>
<proteinExistence type="predicted"/>
<dbReference type="NCBIfam" id="TIGR02234">
    <property type="entry name" value="trp_oprn_chp"/>
    <property type="match status" value="1"/>
</dbReference>
<evidence type="ECO:0000313" key="4">
    <source>
        <dbReference type="Proteomes" id="UP000279275"/>
    </source>
</evidence>
<feature type="transmembrane region" description="Helical" evidence="2">
    <location>
        <begin position="60"/>
        <end position="81"/>
    </location>
</feature>
<dbReference type="InterPro" id="IPR019051">
    <property type="entry name" value="Trp_biosyn_TM_oprn/chp"/>
</dbReference>
<evidence type="ECO:0000313" key="3">
    <source>
        <dbReference type="EMBL" id="RMI29823.1"/>
    </source>
</evidence>
<dbReference type="EMBL" id="RFFH01000012">
    <property type="protein sequence ID" value="RMI29823.1"/>
    <property type="molecule type" value="Genomic_DNA"/>
</dbReference>
<evidence type="ECO:0000256" key="2">
    <source>
        <dbReference type="SAM" id="Phobius"/>
    </source>
</evidence>
<protein>
    <submittedName>
        <fullName evidence="3">TIGR02234 family membrane protein</fullName>
    </submittedName>
</protein>
<dbReference type="InterPro" id="IPR011746">
    <property type="entry name" value="Trp_synth-assoc_CHP"/>
</dbReference>
<dbReference type="RefSeq" id="WP_122190336.1">
    <property type="nucleotide sequence ID" value="NZ_RFFH01000012.1"/>
</dbReference>
<keyword evidence="4" id="KW-1185">Reference proteome</keyword>
<dbReference type="AlphaFoldDB" id="A0A3M2KZY5"/>
<dbReference type="Proteomes" id="UP000279275">
    <property type="component" value="Unassembled WGS sequence"/>
</dbReference>
<keyword evidence="2" id="KW-0812">Transmembrane</keyword>
<sequence>MTDTVQSAPRQAARRPTGAALLLVVAAACLWGSSRMIWVTVVSSDGLTEPRTHKLDGGTWFGAMTPLALVLLAAVAAVYVTRGWLRRGVGIVVAVLAALAAVPWFAIVSGHSATADRAAKLAELPVRAHVDHVSTSAFPVWLSLAGALAAFAAGLLLARMPQGDPQLSGKYDNPVFRRADAAGQVAAAADSAVPEGDSALPERVLWDALDAGTDPTAGVEDAAEPDDPSAGTIGSGAPERRDPDPADRGDAS</sequence>
<comment type="caution">
    <text evidence="3">The sequence shown here is derived from an EMBL/GenBank/DDBJ whole genome shotgun (WGS) entry which is preliminary data.</text>
</comment>
<accession>A0A3M2KZY5</accession>